<organism evidence="6 7">
    <name type="scientific">Botryotinia fuckeliana (strain T4)</name>
    <name type="common">Noble rot fungus</name>
    <name type="synonym">Botrytis cinerea</name>
    <dbReference type="NCBI Taxonomy" id="999810"/>
    <lineage>
        <taxon>Eukaryota</taxon>
        <taxon>Fungi</taxon>
        <taxon>Dikarya</taxon>
        <taxon>Ascomycota</taxon>
        <taxon>Pezizomycotina</taxon>
        <taxon>Leotiomycetes</taxon>
        <taxon>Helotiales</taxon>
        <taxon>Sclerotiniaceae</taxon>
        <taxon>Botrytis</taxon>
    </lineage>
</organism>
<dbReference type="SUPFAM" id="SSF56176">
    <property type="entry name" value="FAD-binding/transporter-associated domain-like"/>
    <property type="match status" value="1"/>
</dbReference>
<dbReference type="eggNOG" id="KOG1231">
    <property type="taxonomic scope" value="Eukaryota"/>
</dbReference>
<dbReference type="Pfam" id="PF01565">
    <property type="entry name" value="FAD_binding_4"/>
    <property type="match status" value="1"/>
</dbReference>
<accession>G2YIN2</accession>
<reference evidence="7" key="1">
    <citation type="journal article" date="2011" name="PLoS Genet.">
        <title>Genomic analysis of the necrotrophic fungal pathogens Sclerotinia sclerotiorum and Botrytis cinerea.</title>
        <authorList>
            <person name="Amselem J."/>
            <person name="Cuomo C.A."/>
            <person name="van Kan J.A."/>
            <person name="Viaud M."/>
            <person name="Benito E.P."/>
            <person name="Couloux A."/>
            <person name="Coutinho P.M."/>
            <person name="de Vries R.P."/>
            <person name="Dyer P.S."/>
            <person name="Fillinger S."/>
            <person name="Fournier E."/>
            <person name="Gout L."/>
            <person name="Hahn M."/>
            <person name="Kohn L."/>
            <person name="Lapalu N."/>
            <person name="Plummer K.M."/>
            <person name="Pradier J.M."/>
            <person name="Quevillon E."/>
            <person name="Sharon A."/>
            <person name="Simon A."/>
            <person name="ten Have A."/>
            <person name="Tudzynski B."/>
            <person name="Tudzynski P."/>
            <person name="Wincker P."/>
            <person name="Andrew M."/>
            <person name="Anthouard V."/>
            <person name="Beever R.E."/>
            <person name="Beffa R."/>
            <person name="Benoit I."/>
            <person name="Bouzid O."/>
            <person name="Brault B."/>
            <person name="Chen Z."/>
            <person name="Choquer M."/>
            <person name="Collemare J."/>
            <person name="Cotton P."/>
            <person name="Danchin E.G."/>
            <person name="Da Silva C."/>
            <person name="Gautier A."/>
            <person name="Giraud C."/>
            <person name="Giraud T."/>
            <person name="Gonzalez C."/>
            <person name="Grossetete S."/>
            <person name="Guldener U."/>
            <person name="Henrissat B."/>
            <person name="Howlett B.J."/>
            <person name="Kodira C."/>
            <person name="Kretschmer M."/>
            <person name="Lappartient A."/>
            <person name="Leroch M."/>
            <person name="Levis C."/>
            <person name="Mauceli E."/>
            <person name="Neuveglise C."/>
            <person name="Oeser B."/>
            <person name="Pearson M."/>
            <person name="Poulain J."/>
            <person name="Poussereau N."/>
            <person name="Quesneville H."/>
            <person name="Rascle C."/>
            <person name="Schumacher J."/>
            <person name="Segurens B."/>
            <person name="Sexton A."/>
            <person name="Silva E."/>
            <person name="Sirven C."/>
            <person name="Soanes D.M."/>
            <person name="Talbot N.J."/>
            <person name="Templeton M."/>
            <person name="Yandava C."/>
            <person name="Yarden O."/>
            <person name="Zeng Q."/>
            <person name="Rollins J.A."/>
            <person name="Lebrun M.H."/>
            <person name="Dickman M."/>
        </authorList>
    </citation>
    <scope>NUCLEOTIDE SEQUENCE [LARGE SCALE GENOMIC DNA]</scope>
    <source>
        <strain evidence="7">T4</strain>
    </source>
</reference>
<dbReference type="InParanoid" id="G2YIN2"/>
<dbReference type="STRING" id="999810.G2YIN2"/>
<comment type="similarity">
    <text evidence="1">Belongs to the oxygen-dependent FAD-linked oxidoreductase family.</text>
</comment>
<dbReference type="GO" id="GO:0016491">
    <property type="term" value="F:oxidoreductase activity"/>
    <property type="evidence" value="ECO:0007669"/>
    <property type="project" value="UniProtKB-KW"/>
</dbReference>
<dbReference type="EMBL" id="FQ790337">
    <property type="protein sequence ID" value="CCD51569.1"/>
    <property type="molecule type" value="Genomic_DNA"/>
</dbReference>
<dbReference type="PROSITE" id="PS51387">
    <property type="entry name" value="FAD_PCMH"/>
    <property type="match status" value="1"/>
</dbReference>
<keyword evidence="4" id="KW-0560">Oxidoreductase</keyword>
<dbReference type="Gene3D" id="3.30.465.10">
    <property type="match status" value="1"/>
</dbReference>
<dbReference type="GO" id="GO:0071949">
    <property type="term" value="F:FAD binding"/>
    <property type="evidence" value="ECO:0007669"/>
    <property type="project" value="InterPro"/>
</dbReference>
<dbReference type="InterPro" id="IPR016166">
    <property type="entry name" value="FAD-bd_PCMH"/>
</dbReference>
<protein>
    <submittedName>
        <fullName evidence="6">Similar to FAD binding domain-containing protein</fullName>
    </submittedName>
</protein>
<feature type="domain" description="FAD-binding PCMH-type" evidence="5">
    <location>
        <begin position="28"/>
        <end position="207"/>
    </location>
</feature>
<evidence type="ECO:0000313" key="6">
    <source>
        <dbReference type="EMBL" id="CCD51569.1"/>
    </source>
</evidence>
<dbReference type="AlphaFoldDB" id="G2YIN2"/>
<dbReference type="InterPro" id="IPR036318">
    <property type="entry name" value="FAD-bd_PCMH-like_sf"/>
</dbReference>
<dbReference type="InterPro" id="IPR016169">
    <property type="entry name" value="FAD-bd_PCMH_sub2"/>
</dbReference>
<evidence type="ECO:0000259" key="5">
    <source>
        <dbReference type="PROSITE" id="PS51387"/>
    </source>
</evidence>
<dbReference type="HOGENOM" id="CLU_018354_1_2_1"/>
<evidence type="ECO:0000256" key="2">
    <source>
        <dbReference type="ARBA" id="ARBA00022630"/>
    </source>
</evidence>
<proteinExistence type="inferred from homology"/>
<name>G2YIN2_BOTF4</name>
<dbReference type="PANTHER" id="PTHR42973:SF22">
    <property type="entry name" value="FAD-BINDING PCMH-TYPE DOMAIN-CONTAINING PROTEIN-RELATED"/>
    <property type="match status" value="1"/>
</dbReference>
<keyword evidence="3" id="KW-0274">FAD</keyword>
<evidence type="ECO:0000256" key="1">
    <source>
        <dbReference type="ARBA" id="ARBA00005466"/>
    </source>
</evidence>
<dbReference type="InterPro" id="IPR006094">
    <property type="entry name" value="Oxid_FAD_bind_N"/>
</dbReference>
<dbReference type="OrthoDB" id="2151789at2759"/>
<keyword evidence="2" id="KW-0285">Flavoprotein</keyword>
<dbReference type="InterPro" id="IPR050416">
    <property type="entry name" value="FAD-linked_Oxidoreductase"/>
</dbReference>
<dbReference type="Proteomes" id="UP000008177">
    <property type="component" value="Unplaced contigs"/>
</dbReference>
<evidence type="ECO:0000256" key="3">
    <source>
        <dbReference type="ARBA" id="ARBA00022827"/>
    </source>
</evidence>
<evidence type="ECO:0000256" key="4">
    <source>
        <dbReference type="ARBA" id="ARBA00023002"/>
    </source>
</evidence>
<dbReference type="PANTHER" id="PTHR42973">
    <property type="entry name" value="BINDING OXIDOREDUCTASE, PUTATIVE (AFU_ORTHOLOGUE AFUA_1G17690)-RELATED"/>
    <property type="match status" value="1"/>
</dbReference>
<evidence type="ECO:0000313" key="7">
    <source>
        <dbReference type="Proteomes" id="UP000008177"/>
    </source>
</evidence>
<sequence>MFGKQDVATPGSSAYIASLESYFSALQSAVQPSCIVYPQNVQDVSAAVAALTKTKQNGNCSFAIRSGGHTSWAGASNIQGGVVIDLSALNAIDLATDRSTVSVGVGASWDLVYEKLDPLGLSVNGGRAAGVGKFYELGGLTLGGGISFFSPRYGWTCDTVTNFQVVLADGSIVEANTANHSDLFFALKGGNNNFGIITRVDLRTFKQGLIWTGTVYNAFSSVDEVISEFTKINSVDAYDVNASLITSFGFSQARGLSVISNQLAYTNAVESPSVYKGLLDLPNLFNTSQLVNMTTLSKSTEALQPNGARSFSLVLTLASKAEVLKAAYNEWNATVPAITDVSNLTWALALEPLPPAIYARHAKHNALGLDNRSESLVVALISATWKNAADDVLVTKTANSLLDSIKEATGELGGLDPYIYLNYAGQYQDPIASYGSKSVNRLQQVRNRVDPHGVFTHQVPGGYKIPSL</sequence>
<gene>
    <name evidence="6" type="ORF">BofuT4_P018750.1</name>
</gene>